<feature type="region of interest" description="Disordered" evidence="1">
    <location>
        <begin position="30"/>
        <end position="100"/>
    </location>
</feature>
<reference evidence="2" key="1">
    <citation type="submission" date="2023-10" db="EMBL/GenBank/DDBJ databases">
        <authorList>
            <person name="Chen Y."/>
            <person name="Shah S."/>
            <person name="Dougan E. K."/>
            <person name="Thang M."/>
            <person name="Chan C."/>
        </authorList>
    </citation>
    <scope>NUCLEOTIDE SEQUENCE [LARGE SCALE GENOMIC DNA]</scope>
</reference>
<dbReference type="Proteomes" id="UP001189429">
    <property type="component" value="Unassembled WGS sequence"/>
</dbReference>
<gene>
    <name evidence="2" type="ORF">PCOR1329_LOCUS6228</name>
</gene>
<accession>A0ABN9PUX6</accession>
<evidence type="ECO:0000256" key="1">
    <source>
        <dbReference type="SAM" id="MobiDB-lite"/>
    </source>
</evidence>
<proteinExistence type="predicted"/>
<comment type="caution">
    <text evidence="2">The sequence shown here is derived from an EMBL/GenBank/DDBJ whole genome shotgun (WGS) entry which is preliminary data.</text>
</comment>
<sequence>MAASAAAAAAAAAAMPEAMAAAAVSAAAAAAAAPHRPLSPGLPLPGRSPSPPGSILLPVGGPGAGRPPDGSPRIQAARWAAGAHSAPRPLAPAARHRLLP</sequence>
<evidence type="ECO:0000313" key="3">
    <source>
        <dbReference type="Proteomes" id="UP001189429"/>
    </source>
</evidence>
<evidence type="ECO:0008006" key="4">
    <source>
        <dbReference type="Google" id="ProtNLM"/>
    </source>
</evidence>
<organism evidence="2 3">
    <name type="scientific">Prorocentrum cordatum</name>
    <dbReference type="NCBI Taxonomy" id="2364126"/>
    <lineage>
        <taxon>Eukaryota</taxon>
        <taxon>Sar</taxon>
        <taxon>Alveolata</taxon>
        <taxon>Dinophyceae</taxon>
        <taxon>Prorocentrales</taxon>
        <taxon>Prorocentraceae</taxon>
        <taxon>Prorocentrum</taxon>
    </lineage>
</organism>
<keyword evidence="3" id="KW-1185">Reference proteome</keyword>
<feature type="compositionally biased region" description="Pro residues" evidence="1">
    <location>
        <begin position="40"/>
        <end position="52"/>
    </location>
</feature>
<dbReference type="EMBL" id="CAUYUJ010001669">
    <property type="protein sequence ID" value="CAK0797031.1"/>
    <property type="molecule type" value="Genomic_DNA"/>
</dbReference>
<feature type="compositionally biased region" description="Low complexity" evidence="1">
    <location>
        <begin position="30"/>
        <end position="39"/>
    </location>
</feature>
<name>A0ABN9PUX6_9DINO</name>
<evidence type="ECO:0000313" key="2">
    <source>
        <dbReference type="EMBL" id="CAK0797031.1"/>
    </source>
</evidence>
<protein>
    <recommendedName>
        <fullName evidence="4">Secreted protein</fullName>
    </recommendedName>
</protein>